<accession>A0A937X792</accession>
<dbReference type="AlphaFoldDB" id="A0A937X792"/>
<organism evidence="1 2">
    <name type="scientific">Candidatus Tanganyikabacteria bacterium</name>
    <dbReference type="NCBI Taxonomy" id="2961651"/>
    <lineage>
        <taxon>Bacteria</taxon>
        <taxon>Bacillati</taxon>
        <taxon>Candidatus Sericytochromatia</taxon>
        <taxon>Candidatus Tanganyikabacteria</taxon>
    </lineage>
</organism>
<name>A0A937X792_9BACT</name>
<dbReference type="InterPro" id="IPR016024">
    <property type="entry name" value="ARM-type_fold"/>
</dbReference>
<gene>
    <name evidence="1" type="ORF">FJZ00_10730</name>
</gene>
<reference evidence="1 2" key="1">
    <citation type="submission" date="2019-03" db="EMBL/GenBank/DDBJ databases">
        <title>Lake Tanganyika Metagenome-Assembled Genomes (MAGs).</title>
        <authorList>
            <person name="Tran P."/>
        </authorList>
    </citation>
    <scope>NUCLEOTIDE SEQUENCE [LARGE SCALE GENOMIC DNA]</scope>
    <source>
        <strain evidence="1">K_DeepCast_65m_m2_236</strain>
    </source>
</reference>
<dbReference type="InterPro" id="IPR011989">
    <property type="entry name" value="ARM-like"/>
</dbReference>
<dbReference type="SMART" id="SM00567">
    <property type="entry name" value="EZ_HEAT"/>
    <property type="match status" value="3"/>
</dbReference>
<dbReference type="InterPro" id="IPR004155">
    <property type="entry name" value="PBS_lyase_HEAT"/>
</dbReference>
<comment type="caution">
    <text evidence="1">The sequence shown here is derived from an EMBL/GenBank/DDBJ whole genome shotgun (WGS) entry which is preliminary data.</text>
</comment>
<dbReference type="SUPFAM" id="SSF48371">
    <property type="entry name" value="ARM repeat"/>
    <property type="match status" value="1"/>
</dbReference>
<proteinExistence type="predicted"/>
<dbReference type="Pfam" id="PF13646">
    <property type="entry name" value="HEAT_2"/>
    <property type="match status" value="1"/>
</dbReference>
<dbReference type="Proteomes" id="UP000703893">
    <property type="component" value="Unassembled WGS sequence"/>
</dbReference>
<protein>
    <submittedName>
        <fullName evidence="1">HEAT repeat domain-containing protein</fullName>
    </submittedName>
</protein>
<dbReference type="Gene3D" id="1.25.10.10">
    <property type="entry name" value="Leucine-rich Repeat Variant"/>
    <property type="match status" value="2"/>
</dbReference>
<evidence type="ECO:0000313" key="1">
    <source>
        <dbReference type="EMBL" id="MBM3275620.1"/>
    </source>
</evidence>
<feature type="non-terminal residue" evidence="1">
    <location>
        <position position="1"/>
    </location>
</feature>
<sequence>QAVGDAARVAIGQIGVAHATDPLGRHARRGSLAAAKGLAAMGHDWASVRIASLLSAQDPATRGRAAEALRHFWDFSGGGLGGAADAQAASHLARALGDRDRGVRIQAALALAEFPGGSAASALRSAMARANPSTRAWFAAALLAQGAAAGGRTSAADASAWDALDHVASSSDPELRRSAAQALAWLDRPEGAWLAARLANDRDAAVRLAGAKALVHARGEDGARLLVQLAGEGRATEAVAALDAVGGRDHRGQDLVDAAREHRDIRVRWAAERLVLRASRFGIAIAR</sequence>
<dbReference type="EMBL" id="VGJX01000654">
    <property type="protein sequence ID" value="MBM3275620.1"/>
    <property type="molecule type" value="Genomic_DNA"/>
</dbReference>
<evidence type="ECO:0000313" key="2">
    <source>
        <dbReference type="Proteomes" id="UP000703893"/>
    </source>
</evidence>